<keyword evidence="4 5" id="KW-0472">Membrane</keyword>
<dbReference type="Pfam" id="PF03595">
    <property type="entry name" value="SLAC1"/>
    <property type="match status" value="1"/>
</dbReference>
<dbReference type="PANTHER" id="PTHR37955">
    <property type="entry name" value="TELLURITE RESISTANCE PROTEIN TEHA"/>
    <property type="match status" value="1"/>
</dbReference>
<evidence type="ECO:0000256" key="2">
    <source>
        <dbReference type="ARBA" id="ARBA00022692"/>
    </source>
</evidence>
<dbReference type="InterPro" id="IPR039264">
    <property type="entry name" value="TehA"/>
</dbReference>
<evidence type="ECO:0000313" key="7">
    <source>
        <dbReference type="Proteomes" id="UP001196870"/>
    </source>
</evidence>
<feature type="transmembrane region" description="Helical" evidence="5">
    <location>
        <begin position="38"/>
        <end position="60"/>
    </location>
</feature>
<feature type="transmembrane region" description="Helical" evidence="5">
    <location>
        <begin position="162"/>
        <end position="183"/>
    </location>
</feature>
<reference evidence="7" key="1">
    <citation type="journal article" date="2021" name="Syst. Appl. Microbiol.">
        <title>Roseomonas hellenica sp. nov., isolated from roots of wild-growing Alkanna tinctoria.</title>
        <authorList>
            <person name="Rat A."/>
            <person name="Naranjo H.D."/>
            <person name="Lebbe L."/>
            <person name="Cnockaert M."/>
            <person name="Krigas N."/>
            <person name="Grigoriadou K."/>
            <person name="Maloupa E."/>
            <person name="Willems A."/>
        </authorList>
    </citation>
    <scope>NUCLEOTIDE SEQUENCE [LARGE SCALE GENOMIC DNA]</scope>
    <source>
        <strain evidence="7">LMG 31523</strain>
    </source>
</reference>
<gene>
    <name evidence="6" type="primary">tehA</name>
    <name evidence="6" type="ORF">GXW71_10440</name>
</gene>
<comment type="subcellular location">
    <subcellularLocation>
        <location evidence="1">Membrane</location>
        <topology evidence="1">Multi-pass membrane protein</topology>
    </subcellularLocation>
</comment>
<comment type="caution">
    <text evidence="6">The sequence shown here is derived from an EMBL/GenBank/DDBJ whole genome shotgun (WGS) entry which is preliminary data.</text>
</comment>
<evidence type="ECO:0000256" key="5">
    <source>
        <dbReference type="SAM" id="Phobius"/>
    </source>
</evidence>
<feature type="transmembrane region" description="Helical" evidence="5">
    <location>
        <begin position="281"/>
        <end position="305"/>
    </location>
</feature>
<feature type="transmembrane region" description="Helical" evidence="5">
    <location>
        <begin position="72"/>
        <end position="93"/>
    </location>
</feature>
<evidence type="ECO:0000256" key="1">
    <source>
        <dbReference type="ARBA" id="ARBA00004141"/>
    </source>
</evidence>
<dbReference type="InterPro" id="IPR004695">
    <property type="entry name" value="SLAC1/Mae1/Ssu1/TehA"/>
</dbReference>
<proteinExistence type="predicted"/>
<evidence type="ECO:0000313" key="6">
    <source>
        <dbReference type="EMBL" id="MBR0664768.1"/>
    </source>
</evidence>
<keyword evidence="7" id="KW-1185">Reference proteome</keyword>
<evidence type="ECO:0000256" key="3">
    <source>
        <dbReference type="ARBA" id="ARBA00022989"/>
    </source>
</evidence>
<dbReference type="EMBL" id="JAAGBB010000010">
    <property type="protein sequence ID" value="MBR0664768.1"/>
    <property type="molecule type" value="Genomic_DNA"/>
</dbReference>
<feature type="transmembrane region" description="Helical" evidence="5">
    <location>
        <begin position="251"/>
        <end position="269"/>
    </location>
</feature>
<keyword evidence="2 5" id="KW-0812">Transmembrane</keyword>
<dbReference type="InterPro" id="IPR052951">
    <property type="entry name" value="Tellurite_res_ion_channel"/>
</dbReference>
<evidence type="ECO:0000256" key="4">
    <source>
        <dbReference type="ARBA" id="ARBA00023136"/>
    </source>
</evidence>
<dbReference type="CDD" id="cd09324">
    <property type="entry name" value="TDT_TehA"/>
    <property type="match status" value="1"/>
</dbReference>
<protein>
    <submittedName>
        <fullName evidence="6">Dicarboxylate transporter/tellurite-resistance protein TehA</fullName>
    </submittedName>
</protein>
<organism evidence="6 7">
    <name type="scientific">Plastoroseomonas hellenica</name>
    <dbReference type="NCBI Taxonomy" id="2687306"/>
    <lineage>
        <taxon>Bacteria</taxon>
        <taxon>Pseudomonadati</taxon>
        <taxon>Pseudomonadota</taxon>
        <taxon>Alphaproteobacteria</taxon>
        <taxon>Acetobacterales</taxon>
        <taxon>Acetobacteraceae</taxon>
        <taxon>Plastoroseomonas</taxon>
    </lineage>
</organism>
<dbReference type="PANTHER" id="PTHR37955:SF1">
    <property type="entry name" value="DEP DOMAIN-CONTAINING PROTEIN"/>
    <property type="match status" value="1"/>
</dbReference>
<dbReference type="NCBIfam" id="NF008032">
    <property type="entry name" value="PRK10764.1"/>
    <property type="match status" value="1"/>
</dbReference>
<dbReference type="Gene3D" id="1.50.10.150">
    <property type="entry name" value="Voltage-dependent anion channel"/>
    <property type="match status" value="1"/>
</dbReference>
<feature type="transmembrane region" description="Helical" evidence="5">
    <location>
        <begin position="99"/>
        <end position="123"/>
    </location>
</feature>
<name>A0ABS5EWV0_9PROT</name>
<accession>A0ABS5EWV0</accession>
<feature type="transmembrane region" description="Helical" evidence="5">
    <location>
        <begin position="220"/>
        <end position="239"/>
    </location>
</feature>
<sequence length="324" mass="33493">MPRVPASFFAMVLGLAGLASDWRGAHEVWALPAAIGEALYAVAFLTWLAVAILYALKWAAVPALAKEEAGHAVQCCFIGLGGVATLLIAQGALPYSRTAAVALFLLGAGFTVAFGLWRTGILWRGDRDPASNTPVLYLPTVAGGFVTGTVATALGWRHWGELAFGAGFFAWLAIESVLLHRLYTASPLAPPLRPTLGIQLAPPAVGAVCYVSISGGPADVFAHMLIGYALLQGLLLARMGRWIAEQPFGPSYWAFTFGATALAGAAIRLSTDSQANALASIAPSLFALANLIVLGVAAGTIRLLLLGRLLPPAPSADPGAAASP</sequence>
<feature type="transmembrane region" description="Helical" evidence="5">
    <location>
        <begin position="135"/>
        <end position="156"/>
    </location>
</feature>
<dbReference type="Proteomes" id="UP001196870">
    <property type="component" value="Unassembled WGS sequence"/>
</dbReference>
<keyword evidence="3 5" id="KW-1133">Transmembrane helix</keyword>
<dbReference type="InterPro" id="IPR038665">
    <property type="entry name" value="Voltage-dep_anion_channel_sf"/>
</dbReference>